<dbReference type="PATRIC" id="fig|929558.5.peg.1155"/>
<dbReference type="InterPro" id="IPR032711">
    <property type="entry name" value="SoxY"/>
</dbReference>
<proteinExistence type="predicted"/>
<organism evidence="2 3">
    <name type="scientific">Sulfurimonas gotlandica (strain DSM 19862 / JCM 16533 / GD1)</name>
    <dbReference type="NCBI Taxonomy" id="929558"/>
    <lineage>
        <taxon>Bacteria</taxon>
        <taxon>Pseudomonadati</taxon>
        <taxon>Campylobacterota</taxon>
        <taxon>Epsilonproteobacteria</taxon>
        <taxon>Campylobacterales</taxon>
        <taxon>Sulfurimonadaceae</taxon>
        <taxon>Sulfurimonas</taxon>
    </lineage>
</organism>
<accession>H1FYZ2</accession>
<gene>
    <name evidence="2" type="primary">soxY2</name>
    <name evidence="2" type="ORF">SMGD1_1163</name>
</gene>
<dbReference type="eggNOG" id="COG5501">
    <property type="taxonomic scope" value="Bacteria"/>
</dbReference>
<sequence length="153" mass="16300">MDRRKFLGVGLAAFAAIVAPGTDLRAVDFRATMPKAWEVEKTVDGIKALYGNAGLKKSDKLKFKAPKLAENGGSIPITVTSSLDLESIALFQDANPRCLSCVFSVPKGAIIEYDFRIKMRQTAVVTIVGKERGTGTLYTASKEIDVSIGGCGG</sequence>
<evidence type="ECO:0000313" key="3">
    <source>
        <dbReference type="Proteomes" id="UP000006431"/>
    </source>
</evidence>
<dbReference type="InterPro" id="IPR016568">
    <property type="entry name" value="Sulphur_oxidation_SoxY"/>
</dbReference>
<keyword evidence="3" id="KW-1185">Reference proteome</keyword>
<evidence type="ECO:0000313" key="2">
    <source>
        <dbReference type="EMBL" id="EHP29687.1"/>
    </source>
</evidence>
<comment type="caution">
    <text evidence="2">The sequence shown here is derived from an EMBL/GenBank/DDBJ whole genome shotgun (WGS) entry which is preliminary data.</text>
</comment>
<feature type="domain" description="Ig-like SoxY" evidence="1">
    <location>
        <begin position="47"/>
        <end position="151"/>
    </location>
</feature>
<dbReference type="AlphaFoldDB" id="B6BGQ6"/>
<dbReference type="Proteomes" id="UP000006431">
    <property type="component" value="Unassembled WGS sequence"/>
</dbReference>
<dbReference type="PIRSF" id="PIRSF010312">
    <property type="entry name" value="Sulphur_oxidation_SoxY"/>
    <property type="match status" value="1"/>
</dbReference>
<name>B6BGQ6_SULGG</name>
<dbReference type="HOGENOM" id="CLU_118521_0_0_7"/>
<dbReference type="OrthoDB" id="9798154at2"/>
<dbReference type="Gene3D" id="2.60.40.2470">
    <property type="entry name" value="SoxY domain"/>
    <property type="match status" value="1"/>
</dbReference>
<protein>
    <submittedName>
        <fullName evidence="2">Sulfur oxidation protein SoxY</fullName>
    </submittedName>
</protein>
<dbReference type="STRING" id="929558.SMGD1_1163"/>
<dbReference type="InterPro" id="IPR038162">
    <property type="entry name" value="SoxY_sf"/>
</dbReference>
<evidence type="ECO:0000259" key="1">
    <source>
        <dbReference type="Pfam" id="PF13501"/>
    </source>
</evidence>
<dbReference type="EMBL" id="AFRZ01000001">
    <property type="protein sequence ID" value="EHP29687.1"/>
    <property type="molecule type" value="Genomic_DNA"/>
</dbReference>
<dbReference type="RefSeq" id="WP_008337011.1">
    <property type="nucleotide sequence ID" value="NZ_AFRZ01000001.1"/>
</dbReference>
<accession>B6BGQ6</accession>
<dbReference type="Pfam" id="PF13501">
    <property type="entry name" value="SoxY"/>
    <property type="match status" value="1"/>
</dbReference>
<reference evidence="2 3" key="1">
    <citation type="journal article" date="2012" name="Proc. Natl. Acad. Sci. U.S.A.">
        <title>Genome and physiology of a model Epsilonproteobacterium responsible for sulfide detoxification in marine oxygen depletion zones.</title>
        <authorList>
            <person name="Grote J."/>
            <person name="Schott T."/>
            <person name="Bruckner C.G."/>
            <person name="Glockner F.O."/>
            <person name="Jost G."/>
            <person name="Teeling H."/>
            <person name="Labrenz M."/>
            <person name="Jurgens K."/>
        </authorList>
    </citation>
    <scope>NUCLEOTIDE SEQUENCE [LARGE SCALE GENOMIC DNA]</scope>
    <source>
        <strain evidence="2 3">GD1</strain>
    </source>
</reference>